<accession>A0A0R2JUT4</accession>
<dbReference type="STRING" id="89059.LAC1533_1398"/>
<reference evidence="8" key="5">
    <citation type="submission" date="2021-09" db="EMBL/GenBank/DDBJ databases">
        <authorList>
            <person name="Gilroy R."/>
        </authorList>
    </citation>
    <scope>NUCLEOTIDE SEQUENCE</scope>
    <source>
        <strain evidence="8">CHK174-6876</strain>
    </source>
</reference>
<dbReference type="AlphaFoldDB" id="A0A0R2JUT4"/>
<dbReference type="Proteomes" id="UP000190935">
    <property type="component" value="Chromosome I"/>
</dbReference>
<feature type="domain" description="Septum site-determining protein MinC N-terminal" evidence="7">
    <location>
        <begin position="4"/>
        <end position="83"/>
    </location>
</feature>
<dbReference type="InterPro" id="IPR005526">
    <property type="entry name" value="Septum_form_inhib_MinC_C"/>
</dbReference>
<dbReference type="Gene3D" id="2.160.20.70">
    <property type="match status" value="1"/>
</dbReference>
<dbReference type="Pfam" id="PF03775">
    <property type="entry name" value="MinC_C"/>
    <property type="match status" value="1"/>
</dbReference>
<evidence type="ECO:0000256" key="5">
    <source>
        <dbReference type="ARBA" id="ARBA00046874"/>
    </source>
</evidence>
<evidence type="ECO:0000256" key="3">
    <source>
        <dbReference type="ARBA" id="ARBA00023210"/>
    </source>
</evidence>
<reference evidence="8" key="4">
    <citation type="journal article" date="2021" name="PeerJ">
        <title>Extensive microbial diversity within the chicken gut microbiome revealed by metagenomics and culture.</title>
        <authorList>
            <person name="Gilroy R."/>
            <person name="Ravi A."/>
            <person name="Getino M."/>
            <person name="Pursley I."/>
            <person name="Horton D.L."/>
            <person name="Alikhan N.F."/>
            <person name="Baker D."/>
            <person name="Gharbi K."/>
            <person name="Hall N."/>
            <person name="Watson M."/>
            <person name="Adriaenssens E.M."/>
            <person name="Foster-Nyarko E."/>
            <person name="Jarju S."/>
            <person name="Secka A."/>
            <person name="Antonio M."/>
            <person name="Oren A."/>
            <person name="Chaudhuri R.R."/>
            <person name="La Ragione R."/>
            <person name="Hildebrand F."/>
            <person name="Pallen M.J."/>
        </authorList>
    </citation>
    <scope>NUCLEOTIDE SEQUENCE</scope>
    <source>
        <strain evidence="8">CHK174-6876</strain>
    </source>
</reference>
<keyword evidence="2 9" id="KW-0132">Cell division</keyword>
<evidence type="ECO:0000313" key="9">
    <source>
        <dbReference type="EMBL" id="KRN80848.1"/>
    </source>
</evidence>
<dbReference type="GeneID" id="95349492"/>
<dbReference type="Gene3D" id="3.30.160.540">
    <property type="match status" value="1"/>
</dbReference>
<dbReference type="GO" id="GO:0000902">
    <property type="term" value="P:cell morphogenesis"/>
    <property type="evidence" value="ECO:0007669"/>
    <property type="project" value="InterPro"/>
</dbReference>
<dbReference type="GO" id="GO:1901891">
    <property type="term" value="P:regulation of cell septum assembly"/>
    <property type="evidence" value="ECO:0007669"/>
    <property type="project" value="InterPro"/>
</dbReference>
<reference evidence="9 11" key="1">
    <citation type="journal article" date="2015" name="Genome Announc.">
        <title>Expanding the biotechnology potential of lactobacilli through comparative genomics of 213 strains and associated genera.</title>
        <authorList>
            <person name="Sun Z."/>
            <person name="Harris H.M."/>
            <person name="McCann A."/>
            <person name="Guo C."/>
            <person name="Argimon S."/>
            <person name="Zhang W."/>
            <person name="Yang X."/>
            <person name="Jeffery I.B."/>
            <person name="Cooney J.C."/>
            <person name="Kagawa T.F."/>
            <person name="Liu W."/>
            <person name="Song Y."/>
            <person name="Salvetti E."/>
            <person name="Wrobel A."/>
            <person name="Rasinkangas P."/>
            <person name="Parkhill J."/>
            <person name="Rea M.C."/>
            <person name="O'Sullivan O."/>
            <person name="Ritari J."/>
            <person name="Douillard F.P."/>
            <person name="Paul Ross R."/>
            <person name="Yang R."/>
            <person name="Briner A.E."/>
            <person name="Felis G.E."/>
            <person name="de Vos W.M."/>
            <person name="Barrangou R."/>
            <person name="Klaenhammer T.R."/>
            <person name="Caufield P.W."/>
            <person name="Cui Y."/>
            <person name="Zhang H."/>
            <person name="O'Toole P.W."/>
        </authorList>
    </citation>
    <scope>NUCLEOTIDE SEQUENCE [LARGE SCALE GENOMIC DNA]</scope>
    <source>
        <strain evidence="9 11">DSM 15353</strain>
    </source>
</reference>
<dbReference type="InterPro" id="IPR055219">
    <property type="entry name" value="MinC_N_1"/>
</dbReference>
<dbReference type="RefSeq" id="WP_056971394.1">
    <property type="nucleotide sequence ID" value="NZ_CP113926.1"/>
</dbReference>
<evidence type="ECO:0000313" key="8">
    <source>
        <dbReference type="EMBL" id="HJE96281.1"/>
    </source>
</evidence>
<evidence type="ECO:0000259" key="6">
    <source>
        <dbReference type="Pfam" id="PF03775"/>
    </source>
</evidence>
<sequence length="225" mass="24860">MQAVVLKGYNNGYELILEPTASFTEIKVELSNLMEKLHNDETADRTKKYSFNINTGMILYTAEQKQALENIFANYPRFSIHKIQSSVIEKQEAQEIVDSTTVHVNGDIIRNGQDKLVQGDLLFLGTLHEGGILRATGSIFVLGTANGVLCAGHENNTSAVLAGNLKNAQQLRIADLVDIVNEDKKISETDQMSALFVNDLHALALTRIEQLKTTRPKLFIKAGGF</sequence>
<name>A0A0R2JUT4_9LACO</name>
<dbReference type="Proteomes" id="UP000051491">
    <property type="component" value="Unassembled WGS sequence"/>
</dbReference>
<dbReference type="InterPro" id="IPR036145">
    <property type="entry name" value="MinC_C_sf"/>
</dbReference>
<keyword evidence="3" id="KW-0717">Septation</keyword>
<evidence type="ECO:0000313" key="12">
    <source>
        <dbReference type="Proteomes" id="UP000190935"/>
    </source>
</evidence>
<dbReference type="EMBL" id="DYXG01000018">
    <property type="protein sequence ID" value="HJE96281.1"/>
    <property type="molecule type" value="Genomic_DNA"/>
</dbReference>
<dbReference type="KEGG" id="laca:LAC1533_1398"/>
<comment type="similarity">
    <text evidence="1">Belongs to the MinC family.</text>
</comment>
<evidence type="ECO:0000313" key="11">
    <source>
        <dbReference type="Proteomes" id="UP000051491"/>
    </source>
</evidence>
<dbReference type="SUPFAM" id="SSF63848">
    <property type="entry name" value="Cell-division inhibitor MinC, C-terminal domain"/>
    <property type="match status" value="1"/>
</dbReference>
<protein>
    <submittedName>
        <fullName evidence="9">Cell division inhibitor</fullName>
    </submittedName>
    <submittedName>
        <fullName evidence="10">Septum site-determining protein MinC</fullName>
    </submittedName>
</protein>
<evidence type="ECO:0000256" key="2">
    <source>
        <dbReference type="ARBA" id="ARBA00022618"/>
    </source>
</evidence>
<comment type="subunit">
    <text evidence="5">Interacts with MinD and FtsZ.</text>
</comment>
<dbReference type="Proteomes" id="UP000707535">
    <property type="component" value="Unassembled WGS sequence"/>
</dbReference>
<evidence type="ECO:0000259" key="7">
    <source>
        <dbReference type="Pfam" id="PF22642"/>
    </source>
</evidence>
<evidence type="ECO:0000256" key="4">
    <source>
        <dbReference type="ARBA" id="ARBA00023306"/>
    </source>
</evidence>
<feature type="domain" description="Septum formation inhibitor MinC C-terminal" evidence="6">
    <location>
        <begin position="108"/>
        <end position="192"/>
    </location>
</feature>
<dbReference type="PATRIC" id="fig|89059.3.peg.249"/>
<dbReference type="EMBL" id="JQBK01000112">
    <property type="protein sequence ID" value="KRN80848.1"/>
    <property type="molecule type" value="Genomic_DNA"/>
</dbReference>
<organism evidence="9 11">
    <name type="scientific">Ligilactobacillus acidipiscis</name>
    <dbReference type="NCBI Taxonomy" id="89059"/>
    <lineage>
        <taxon>Bacteria</taxon>
        <taxon>Bacillati</taxon>
        <taxon>Bacillota</taxon>
        <taxon>Bacilli</taxon>
        <taxon>Lactobacillales</taxon>
        <taxon>Lactobacillaceae</taxon>
        <taxon>Ligilactobacillus</taxon>
    </lineage>
</organism>
<evidence type="ECO:0000313" key="10">
    <source>
        <dbReference type="EMBL" id="SFV40818.1"/>
    </source>
</evidence>
<dbReference type="Pfam" id="PF22642">
    <property type="entry name" value="MinC_N_1"/>
    <property type="match status" value="1"/>
</dbReference>
<dbReference type="GO" id="GO:0000917">
    <property type="term" value="P:division septum assembly"/>
    <property type="evidence" value="ECO:0007669"/>
    <property type="project" value="UniProtKB-KW"/>
</dbReference>
<dbReference type="InterPro" id="IPR016098">
    <property type="entry name" value="CAP/MinC_C"/>
</dbReference>
<keyword evidence="4" id="KW-0131">Cell cycle</keyword>
<proteinExistence type="inferred from homology"/>
<gene>
    <name evidence="9" type="ORF">IV43_GL000244</name>
    <name evidence="8" type="ORF">K8V00_01555</name>
    <name evidence="10" type="ORF">LAC1533_1398</name>
</gene>
<dbReference type="OrthoDB" id="9790810at2"/>
<reference evidence="10" key="2">
    <citation type="submission" date="2016-11" db="EMBL/GenBank/DDBJ databases">
        <authorList>
            <person name="Jaros S."/>
            <person name="Januszkiewicz K."/>
            <person name="Wedrychowicz H."/>
        </authorList>
    </citation>
    <scope>NUCLEOTIDE SEQUENCE [LARGE SCALE GENOMIC DNA]</scope>
    <source>
        <strain evidence="10">ACA-DC 1533</strain>
    </source>
</reference>
<dbReference type="PANTHER" id="PTHR34108">
    <property type="entry name" value="SEPTUM SITE-DETERMINING PROTEIN MINC"/>
    <property type="match status" value="1"/>
</dbReference>
<dbReference type="PANTHER" id="PTHR34108:SF1">
    <property type="entry name" value="SEPTUM SITE-DETERMINING PROTEIN MINC"/>
    <property type="match status" value="1"/>
</dbReference>
<dbReference type="EMBL" id="LT630287">
    <property type="protein sequence ID" value="SFV40818.1"/>
    <property type="molecule type" value="Genomic_DNA"/>
</dbReference>
<reference evidence="12" key="3">
    <citation type="submission" date="2016-11" db="EMBL/GenBank/DDBJ databases">
        <authorList>
            <person name="Papadimitriou K."/>
        </authorList>
    </citation>
    <scope>NUCLEOTIDE SEQUENCE [LARGE SCALE GENOMIC DNA]</scope>
    <source>
        <strain evidence="12">ACA-DC 1533</strain>
    </source>
</reference>
<evidence type="ECO:0000256" key="1">
    <source>
        <dbReference type="ARBA" id="ARBA00006291"/>
    </source>
</evidence>
<dbReference type="InterPro" id="IPR013033">
    <property type="entry name" value="MinC"/>
</dbReference>